<feature type="compositionally biased region" description="Polar residues" evidence="1">
    <location>
        <begin position="1127"/>
        <end position="1139"/>
    </location>
</feature>
<dbReference type="EMBL" id="LATX01002203">
    <property type="protein sequence ID" value="KTB32790.1"/>
    <property type="molecule type" value="Genomic_DNA"/>
</dbReference>
<evidence type="ECO:0000256" key="1">
    <source>
        <dbReference type="SAM" id="MobiDB-lite"/>
    </source>
</evidence>
<feature type="region of interest" description="Disordered" evidence="1">
    <location>
        <begin position="578"/>
        <end position="632"/>
    </location>
</feature>
<feature type="compositionally biased region" description="Polar residues" evidence="1">
    <location>
        <begin position="1786"/>
        <end position="1795"/>
    </location>
</feature>
<organism evidence="3 4">
    <name type="scientific">Moniliophthora roreri</name>
    <name type="common">Frosty pod rot fungus</name>
    <name type="synonym">Monilia roreri</name>
    <dbReference type="NCBI Taxonomy" id="221103"/>
    <lineage>
        <taxon>Eukaryota</taxon>
        <taxon>Fungi</taxon>
        <taxon>Dikarya</taxon>
        <taxon>Basidiomycota</taxon>
        <taxon>Agaricomycotina</taxon>
        <taxon>Agaricomycetes</taxon>
        <taxon>Agaricomycetidae</taxon>
        <taxon>Agaricales</taxon>
        <taxon>Marasmiineae</taxon>
        <taxon>Marasmiaceae</taxon>
        <taxon>Moniliophthora</taxon>
    </lineage>
</organism>
<feature type="compositionally biased region" description="Polar residues" evidence="1">
    <location>
        <begin position="850"/>
        <end position="860"/>
    </location>
</feature>
<feature type="compositionally biased region" description="Basic and acidic residues" evidence="1">
    <location>
        <begin position="1592"/>
        <end position="1605"/>
    </location>
</feature>
<dbReference type="SUPFAM" id="SSF54495">
    <property type="entry name" value="UBC-like"/>
    <property type="match status" value="1"/>
</dbReference>
<feature type="compositionally biased region" description="Pro residues" evidence="1">
    <location>
        <begin position="1674"/>
        <end position="1683"/>
    </location>
</feature>
<feature type="compositionally biased region" description="Low complexity" evidence="1">
    <location>
        <begin position="610"/>
        <end position="621"/>
    </location>
</feature>
<feature type="compositionally biased region" description="Basic and acidic residues" evidence="1">
    <location>
        <begin position="1086"/>
        <end position="1097"/>
    </location>
</feature>
<feature type="domain" description="UBC core" evidence="2">
    <location>
        <begin position="247"/>
        <end position="408"/>
    </location>
</feature>
<feature type="compositionally biased region" description="Low complexity" evidence="1">
    <location>
        <begin position="945"/>
        <end position="963"/>
    </location>
</feature>
<dbReference type="InterPro" id="IPR016135">
    <property type="entry name" value="UBQ-conjugating_enzyme/RWD"/>
</dbReference>
<feature type="compositionally biased region" description="Polar residues" evidence="1">
    <location>
        <begin position="515"/>
        <end position="526"/>
    </location>
</feature>
<dbReference type="Gene3D" id="1.10.490.10">
    <property type="entry name" value="Globins"/>
    <property type="match status" value="1"/>
</dbReference>
<dbReference type="Gene3D" id="3.10.110.10">
    <property type="entry name" value="Ubiquitin Conjugating Enzyme"/>
    <property type="match status" value="1"/>
</dbReference>
<evidence type="ECO:0000313" key="4">
    <source>
        <dbReference type="Proteomes" id="UP000054988"/>
    </source>
</evidence>
<feature type="compositionally biased region" description="Low complexity" evidence="1">
    <location>
        <begin position="876"/>
        <end position="892"/>
    </location>
</feature>
<feature type="compositionally biased region" description="Polar residues" evidence="1">
    <location>
        <begin position="1105"/>
        <end position="1115"/>
    </location>
</feature>
<feature type="compositionally biased region" description="Polar residues" evidence="1">
    <location>
        <begin position="922"/>
        <end position="944"/>
    </location>
</feature>
<dbReference type="InterPro" id="IPR012292">
    <property type="entry name" value="Globin/Proto"/>
</dbReference>
<evidence type="ECO:0000313" key="3">
    <source>
        <dbReference type="EMBL" id="KTB32790.1"/>
    </source>
</evidence>
<dbReference type="InterPro" id="IPR044398">
    <property type="entry name" value="Globin-sensor_dom"/>
</dbReference>
<feature type="compositionally biased region" description="Low complexity" evidence="1">
    <location>
        <begin position="1461"/>
        <end position="1470"/>
    </location>
</feature>
<dbReference type="SMART" id="SM00212">
    <property type="entry name" value="UBCc"/>
    <property type="match status" value="1"/>
</dbReference>
<feature type="compositionally biased region" description="Basic and acidic residues" evidence="1">
    <location>
        <begin position="1268"/>
        <end position="1285"/>
    </location>
</feature>
<feature type="region of interest" description="Disordered" evidence="1">
    <location>
        <begin position="1538"/>
        <end position="1608"/>
    </location>
</feature>
<dbReference type="Pfam" id="PF00179">
    <property type="entry name" value="UQ_con"/>
    <property type="match status" value="1"/>
</dbReference>
<feature type="compositionally biased region" description="Basic and acidic residues" evidence="1">
    <location>
        <begin position="733"/>
        <end position="744"/>
    </location>
</feature>
<feature type="region of interest" description="Disordered" evidence="1">
    <location>
        <begin position="1632"/>
        <end position="1684"/>
    </location>
</feature>
<reference evidence="3 4" key="1">
    <citation type="submission" date="2015-12" db="EMBL/GenBank/DDBJ databases">
        <title>Draft genome sequence of Moniliophthora roreri, the causal agent of frosty pod rot of cacao.</title>
        <authorList>
            <person name="Aime M.C."/>
            <person name="Diaz-Valderrama J.R."/>
            <person name="Kijpornyongpan T."/>
            <person name="Phillips-Mora W."/>
        </authorList>
    </citation>
    <scope>NUCLEOTIDE SEQUENCE [LARGE SCALE GENOMIC DNA]</scope>
    <source>
        <strain evidence="3 4">MCA 2952</strain>
    </source>
</reference>
<dbReference type="Pfam" id="PF11563">
    <property type="entry name" value="Protoglobin"/>
    <property type="match status" value="1"/>
</dbReference>
<feature type="compositionally biased region" description="Low complexity" evidence="1">
    <location>
        <begin position="769"/>
        <end position="780"/>
    </location>
</feature>
<dbReference type="GO" id="GO:0019825">
    <property type="term" value="F:oxygen binding"/>
    <property type="evidence" value="ECO:0007669"/>
    <property type="project" value="InterPro"/>
</dbReference>
<feature type="compositionally biased region" description="Basic and acidic residues" evidence="1">
    <location>
        <begin position="1443"/>
        <end position="1458"/>
    </location>
</feature>
<dbReference type="Proteomes" id="UP000054988">
    <property type="component" value="Unassembled WGS sequence"/>
</dbReference>
<feature type="compositionally biased region" description="Polar residues" evidence="1">
    <location>
        <begin position="827"/>
        <end position="839"/>
    </location>
</feature>
<feature type="region of interest" description="Disordered" evidence="1">
    <location>
        <begin position="1152"/>
        <end position="1316"/>
    </location>
</feature>
<sequence length="1879" mass="205086">MSLEDVRIQIGSLHTLEKVQDIEDGQKTPNGCRHIEKLDDGAGCLGACNGCTNSSAKPASSIQEIDPELLRTSLEDRMAYVRDFIMFTAKDQEVLNKVAPLVHDAIPQIVDELYAKLFEFDITKKIFMERNEGFDGPLPQTLEDLSLDSPQLVYRKIFMKAWARRILTSDFSSLKTWSYLDKVGIMHTGVKSFKHRTHAMPLVVPYRDCALTLGWVENVLHTAVLRLPEEQLPMGDKISAPSSDSYATHLTILKELADITTNPLEGLTVEAKDDNLYEWSCAIVAAPESPYKGGTYRFTLTLPPNFPFKAPAVTFQTKIYHPGINEEGAICVPVLRDEVSFFDSSCFLQSSIYPALDLVEAFVLSIIQEKLNNPSPDDPFEPDIAALLKNDKSKFLATAKEWTKKFRKRSDAKTTLPPLQTQPLAVTIKETSYHQEQLPELPSALPSADDFRTSLILPDLSRRFSLLRDSSGDPLSLDILKSRLADQRARGAENHITEEEEDMILETLGLRPRTPLSSAERSQENLSLEGGSMRQSIRSSNTPSSVSPSISSSPSGRSKRYSNNLFGSGRLRDYSYSRMRAQSRKDTSSVATVESQTPSSSQNSTLIADGTASSSSGTPPTSHDEPSSEYQANKSMASAVFKRGSLALEEAIRELEEDADDEIVMPRSAPITRTSLDQHNTQKVTSRLSGTFEAGMAISSDTTVRTEEENARMSPILSRVSPGYVPGMPRPMTPHDDLEHDTLRSHSTTPRATPSSTSPLDMQAPTPTPSTRPHSPYTSSFLQRKTSVQNGERNKETDAVPAVSSYHWRRPSSPLSGQPHQPMSIPQRPSTPSNVTWTVPASKHSPQKPTPHSRNGSWFSDSGAGSIDTHGSYENSKSSSRSLRSPALPDSPVMGHSTMMSVSSTFSANADIRPISPVSGLGPSQSFSAVSSGSRAIRSTTPTQAPSRSPTSPTFSSFDASTSKHGSRRSSKQNSVSSPFSLTAFNPVVFHPIASSSRSSLESMGSSYHSGEGDQKDRLAAFVDVDLQQPLWHDISFPSQSNSTTTGGSPDLDWNAEDFIRRYAGLNKADIAAVQDKLVGFATEKAAMESENRERAPSVRKRRPSTSQSNYSYNGRDTRIASPPPQSSTTNTLSSEQMSKASALLKSVVDSIQMPPPSRAPAIAQNEPKPDESFLPDFGDVADDSPTVRRNRDLAQILFGDDNGDIQTTGSSNVLSSSQADSDLNFILEGENKHPSPPTPSTMSSNPLISPTVSYTPSSNPSNAHLPRTPESEADLAREVQRKAEAAMQALKKPSKEGLASSPSLPRKRINPHQISTPTLVSASTSVDTIPLRTPTNSQPASKLGSRFKKLRGTLRKNTPMPTGEEVTPYPLDIRTAPLQTQTAQYDQRKLHPIEGIPTSATELGKFNIPIAPIPSPPASAGPGLKGFMARFRGKQRVPESPVEQREMHLRPPVRSDKPVQQSPPASAPAMYEDYSSKISAPPALQLPHPTAPSDGPFSGKGAMTDESTALRQLFDAASNLGLDQQKLNDLLLVRSGSTSSKSTDLTMLTRNTSVKTEAREQTQAELLPPSISTDDPGSRSRPVSRRPSTRQHAEGSRKARERTTDPSSVVVRRTLILPSDARALAHLSTLVPSVPNKRHRRASGASTTSKNVPDRTPTPPPRSPTGRRFSTDTPPPVPPVPRPENYLMVPNGSHEKSGSAYDSFYEMYTDENKGSTSDHNPRATLAPDATAVEFIELASGETIWQIVNGLRDDDESVYTGRASFDSGYDNDENVQVYVKEHSRTGSKGSASSFFSRKKSMHSKSRPETRVYYGSANQIGLLIEGISQGMDAGSFNIMPDYSTPAGHSATSSLSETDMHHWTVEERLERMLGRLQRGET</sequence>
<dbReference type="PANTHER" id="PTHR42071:SF1">
    <property type="entry name" value="GLOBIN-SENSOR DOMAIN-CONTAINING PROTEIN"/>
    <property type="match status" value="1"/>
</dbReference>
<feature type="region of interest" description="Disordered" evidence="1">
    <location>
        <begin position="1435"/>
        <end position="1504"/>
    </location>
</feature>
<feature type="compositionally biased region" description="Polar residues" evidence="1">
    <location>
        <begin position="781"/>
        <end position="791"/>
    </location>
</feature>
<feature type="region of interest" description="Disordered" evidence="1">
    <location>
        <begin position="1086"/>
        <end position="1139"/>
    </location>
</feature>
<name>A0A0W0F8W7_MONRR</name>
<evidence type="ECO:0000259" key="2">
    <source>
        <dbReference type="PROSITE" id="PS50127"/>
    </source>
</evidence>
<gene>
    <name evidence="3" type="ORF">WG66_14593</name>
</gene>
<feature type="region of interest" description="Disordered" evidence="1">
    <location>
        <begin position="701"/>
        <end position="896"/>
    </location>
</feature>
<feature type="compositionally biased region" description="Low complexity" evidence="1">
    <location>
        <begin position="536"/>
        <end position="556"/>
    </location>
</feature>
<accession>A0A0W0F8W7</accession>
<proteinExistence type="predicted"/>
<feature type="region of interest" description="Disordered" evidence="1">
    <location>
        <begin position="511"/>
        <end position="566"/>
    </location>
</feature>
<feature type="compositionally biased region" description="Polar residues" evidence="1">
    <location>
        <begin position="588"/>
        <end position="606"/>
    </location>
</feature>
<feature type="compositionally biased region" description="Polar residues" evidence="1">
    <location>
        <begin position="1538"/>
        <end position="1556"/>
    </location>
</feature>
<feature type="region of interest" description="Disordered" evidence="1">
    <location>
        <begin position="1782"/>
        <end position="1802"/>
    </location>
</feature>
<dbReference type="PROSITE" id="PS50127">
    <property type="entry name" value="UBC_2"/>
    <property type="match status" value="1"/>
</dbReference>
<dbReference type="GO" id="GO:0020037">
    <property type="term" value="F:heme binding"/>
    <property type="evidence" value="ECO:0007669"/>
    <property type="project" value="InterPro"/>
</dbReference>
<comment type="caution">
    <text evidence="3">The sequence shown here is derived from an EMBL/GenBank/DDBJ whole genome shotgun (WGS) entry which is preliminary data.</text>
</comment>
<feature type="compositionally biased region" description="Polar residues" evidence="1">
    <location>
        <begin position="1205"/>
        <end position="1222"/>
    </location>
</feature>
<dbReference type="InterPro" id="IPR000608">
    <property type="entry name" value="UBC"/>
</dbReference>
<feature type="compositionally biased region" description="Low complexity" evidence="1">
    <location>
        <begin position="747"/>
        <end position="759"/>
    </location>
</feature>
<protein>
    <recommendedName>
        <fullName evidence="2">UBC core domain-containing protein</fullName>
    </recommendedName>
</protein>
<dbReference type="eggNOG" id="ENOG502SEGB">
    <property type="taxonomic scope" value="Eukaryota"/>
</dbReference>
<feature type="region of interest" description="Disordered" evidence="1">
    <location>
        <begin position="917"/>
        <end position="977"/>
    </location>
</feature>
<feature type="compositionally biased region" description="Polar residues" evidence="1">
    <location>
        <begin position="1246"/>
        <end position="1263"/>
    </location>
</feature>
<dbReference type="PANTHER" id="PTHR42071">
    <property type="entry name" value="PROTOGLOBIN DOMAIN-CONTAINING PROTEIN"/>
    <property type="match status" value="1"/>
</dbReference>